<name>A0A5B9DAW1_9ARCH</name>
<reference evidence="2 3" key="1">
    <citation type="journal article" date="2020" name="Nature">
        <title>Isolation of an archaeon at the prokaryote-eukaryote interface.</title>
        <authorList>
            <person name="Imachi H."/>
            <person name="Nobu M.K."/>
            <person name="Nakahara N."/>
            <person name="Morono Y."/>
            <person name="Ogawara M."/>
            <person name="Takaki Y."/>
            <person name="Takano Y."/>
            <person name="Uematsu K."/>
            <person name="Ikuta T."/>
            <person name="Ito M."/>
            <person name="Matsui Y."/>
            <person name="Miyazaki M."/>
            <person name="Murata K."/>
            <person name="Saito Y."/>
            <person name="Sakai S."/>
            <person name="Song C."/>
            <person name="Tasumi E."/>
            <person name="Yamanaka Y."/>
            <person name="Yamaguchi T."/>
            <person name="Kamagata Y."/>
            <person name="Tamaki H."/>
            <person name="Takai K."/>
        </authorList>
    </citation>
    <scope>NUCLEOTIDE SEQUENCE [LARGE SCALE GENOMIC DNA]</scope>
    <source>
        <strain evidence="2 3">MK-D1</strain>
    </source>
</reference>
<gene>
    <name evidence="2" type="ORF">DSAG12_02209</name>
</gene>
<evidence type="ECO:0000313" key="3">
    <source>
        <dbReference type="Proteomes" id="UP000321408"/>
    </source>
</evidence>
<keyword evidence="1" id="KW-0812">Transmembrane</keyword>
<feature type="transmembrane region" description="Helical" evidence="1">
    <location>
        <begin position="375"/>
        <end position="396"/>
    </location>
</feature>
<evidence type="ECO:0000313" key="2">
    <source>
        <dbReference type="EMBL" id="QEE16379.1"/>
    </source>
</evidence>
<keyword evidence="1" id="KW-1133">Transmembrane helix</keyword>
<dbReference type="GeneID" id="41330198"/>
<dbReference type="AlphaFoldDB" id="A0A5B9DAW1"/>
<sequence>MINELNEFRLKFKEQWWCVSAFTDLDNENLTDEIEKLNKYTKNQLSSFKESDINPRFVPDANDRQKIAFLSQNLQIELTWDNYIDNFNFKTDNYTYDKLGYLLFRIRLKDNSSVNIFDVRPNYLQQIIFHVWFGLTKKFQFEFKFDDSTPPYIVSVCSGTNNNSVIEWKKENIHKYKSELGQWIQLYSGQFPDYRDELYERRIEVDLSNRTSEMHFINRNSGLIYMEPDNYKRFFIKDKDSPDSSGYMHNTVVRTIIQIRSIAFAMIVVSNEVDKDTGQLGSDEFMAKKSKEIKDNLEKTNKLKLILQKTLSPFFSDLTRSHRQHYHAVLKRCVEINEIEKNWKLILEKIDSNTQEMNSIFLDKQEEASDRQEKILNMVNIILGAGIVFDIIGFIISEESVQKLIVQIIGGGLLLFLVVLFLKLYGPKRKKKTKKKESEKGEED</sequence>
<feature type="transmembrane region" description="Helical" evidence="1">
    <location>
        <begin position="408"/>
        <end position="426"/>
    </location>
</feature>
<dbReference type="RefSeq" id="WP_147663261.1">
    <property type="nucleotide sequence ID" value="NZ_CP042905.2"/>
</dbReference>
<evidence type="ECO:0000256" key="1">
    <source>
        <dbReference type="SAM" id="Phobius"/>
    </source>
</evidence>
<protein>
    <recommendedName>
        <fullName evidence="4">CorA-like Mg2+ transporter protein</fullName>
    </recommendedName>
</protein>
<dbReference type="Proteomes" id="UP000321408">
    <property type="component" value="Chromosome"/>
</dbReference>
<reference evidence="2 3" key="2">
    <citation type="journal article" date="2024" name="Int. J. Syst. Evol. Microbiol.">
        <title>Promethearchaeum syntrophicum gen. nov., sp. nov., an anaerobic, obligately syntrophic archaeon, the first isolate of the lineage 'Asgard' archaea, and proposal of the new archaeal phylum Promethearchaeota phyl. nov. and kingdom Promethearchaeati regn. nov.</title>
        <authorList>
            <person name="Imachi H."/>
            <person name="Nobu M.K."/>
            <person name="Kato S."/>
            <person name="Takaki Y."/>
            <person name="Miyazaki M."/>
            <person name="Miyata M."/>
            <person name="Ogawara M."/>
            <person name="Saito Y."/>
            <person name="Sakai S."/>
            <person name="Tahara Y.O."/>
            <person name="Takano Y."/>
            <person name="Tasumi E."/>
            <person name="Uematsu K."/>
            <person name="Yoshimura T."/>
            <person name="Itoh T."/>
            <person name="Ohkuma M."/>
            <person name="Takai K."/>
        </authorList>
    </citation>
    <scope>NUCLEOTIDE SEQUENCE [LARGE SCALE GENOMIC DNA]</scope>
    <source>
        <strain evidence="2 3">MK-D1</strain>
    </source>
</reference>
<dbReference type="EMBL" id="CP042905">
    <property type="protein sequence ID" value="QEE16379.1"/>
    <property type="molecule type" value="Genomic_DNA"/>
</dbReference>
<evidence type="ECO:0008006" key="4">
    <source>
        <dbReference type="Google" id="ProtNLM"/>
    </source>
</evidence>
<dbReference type="KEGG" id="psyt:DSAG12_02209"/>
<organism evidence="2 3">
    <name type="scientific">Promethearchaeum syntrophicum</name>
    <dbReference type="NCBI Taxonomy" id="2594042"/>
    <lineage>
        <taxon>Archaea</taxon>
        <taxon>Promethearchaeati</taxon>
        <taxon>Promethearchaeota</taxon>
        <taxon>Promethearchaeia</taxon>
        <taxon>Promethearchaeales</taxon>
        <taxon>Promethearchaeaceae</taxon>
        <taxon>Promethearchaeum</taxon>
    </lineage>
</organism>
<accession>A0A5B9DAW1</accession>
<proteinExistence type="predicted"/>
<keyword evidence="1" id="KW-0472">Membrane</keyword>
<keyword evidence="3" id="KW-1185">Reference proteome</keyword>